<dbReference type="SUPFAM" id="SSF48403">
    <property type="entry name" value="Ankyrin repeat"/>
    <property type="match status" value="1"/>
</dbReference>
<dbReference type="EMBL" id="MAAF01000054">
    <property type="protein sequence ID" value="OUR81076.1"/>
    <property type="molecule type" value="Genomic_DNA"/>
</dbReference>
<dbReference type="Proteomes" id="UP000243053">
    <property type="component" value="Unassembled WGS sequence"/>
</dbReference>
<comment type="caution">
    <text evidence="1">The sequence shown here is derived from an EMBL/GenBank/DDBJ whole genome shotgun (WGS) entry which is preliminary data.</text>
</comment>
<dbReference type="Gene3D" id="1.25.40.20">
    <property type="entry name" value="Ankyrin repeat-containing domain"/>
    <property type="match status" value="1"/>
</dbReference>
<dbReference type="AlphaFoldDB" id="A0A1Y5EI04"/>
<organism evidence="1 2">
    <name type="scientific">Colwellia psychrerythraea</name>
    <name type="common">Vibrio psychroerythus</name>
    <dbReference type="NCBI Taxonomy" id="28229"/>
    <lineage>
        <taxon>Bacteria</taxon>
        <taxon>Pseudomonadati</taxon>
        <taxon>Pseudomonadota</taxon>
        <taxon>Gammaproteobacteria</taxon>
        <taxon>Alteromonadales</taxon>
        <taxon>Colwelliaceae</taxon>
        <taxon>Colwellia</taxon>
    </lineage>
</organism>
<sequence>MKKSIIVFSVLVMAMWYLIGSKQESINYLKHSNELFSPPKLTQIESLPTSEVFQTKCENYIDLSELSGQWITQRYHAIKSLLKTKQDNAVSENWLDYATWKSGLGVIDGRIMREGFNDNLLDYDLEYATDIEADLLEELIYSSNFNELYSQVYQGNLPVGKLYFGEHIYILIGYLLTSNTHNKPRAIKSLLNISDLYVGYSDLVYATQEGLPVDLVNQLYDASNLDADYILIERGYLDSFLTIALTYGRYDLAMFWSSVGSSVQPDIFNVNALDLLAQNHFKFSQKQIDNLFTRISKNHKQPNLRKTYDLLKVITSDDSFTKGEIKSSIRHPLNKENIISAMDIVDSIYDISLNDFHGVSDEYKKNCYSKLGKKLVIHIVNNFVEEHVEDPKEGQISEIEQQIKSVKDKFISANDIETELGGEQRLGQKNFVEHYREGRIQEKVNLLKEYNKSNSEYMEIKPTIDEVFKLAKLGKWEEALTLLKSLKMQNNEAANTLIVLAATTNASSDIFDSLLNEGAQLNEIVTYWLVRLNNIDVLNHLVPKGLSLHHLDGSNKTTVYNAVKFEAFEVLQVLLSKGVDIGIDDLGLDALDIALMRLSQSGANDKYIDELINTGGAEVEQSHKDIVNNLFDNNLLLYIQLKNKYPGLH</sequence>
<reference evidence="2" key="1">
    <citation type="journal article" date="2017" name="Proc. Natl. Acad. Sci. U.S.A.">
        <title>Simulation of Deepwater Horizon oil plume reveals substrate specialization within a complex community of hydrocarbon degraders.</title>
        <authorList>
            <person name="Hu P."/>
            <person name="Dubinsky E.A."/>
            <person name="Probst A.J."/>
            <person name="Wang J."/>
            <person name="Sieber C.M.K."/>
            <person name="Tom L.M."/>
            <person name="Gardinali P."/>
            <person name="Banfield J.F."/>
            <person name="Atlas R.M."/>
            <person name="Andersen G.L."/>
        </authorList>
    </citation>
    <scope>NUCLEOTIDE SEQUENCE [LARGE SCALE GENOMIC DNA]</scope>
</reference>
<evidence type="ECO:0000313" key="1">
    <source>
        <dbReference type="EMBL" id="OUR81076.1"/>
    </source>
</evidence>
<name>A0A1Y5EI04_COLPS</name>
<evidence type="ECO:0000313" key="2">
    <source>
        <dbReference type="Proteomes" id="UP000243053"/>
    </source>
</evidence>
<accession>A0A1Y5EI04</accession>
<gene>
    <name evidence="1" type="ORF">A9Q75_08755</name>
</gene>
<protein>
    <submittedName>
        <fullName evidence="1">Uncharacterized protein</fullName>
    </submittedName>
</protein>
<proteinExistence type="predicted"/>
<dbReference type="InterPro" id="IPR036770">
    <property type="entry name" value="Ankyrin_rpt-contain_sf"/>
</dbReference>